<accession>A0ABS8WCI3</accession>
<dbReference type="PANTHER" id="PTHR30518:SF2">
    <property type="entry name" value="ENDOLYTIC MUREIN TRANSGLYCOSYLASE"/>
    <property type="match status" value="1"/>
</dbReference>
<keyword evidence="3 7" id="KW-1133">Transmembrane helix</keyword>
<dbReference type="EMBL" id="JAIMJA010000009">
    <property type="protein sequence ID" value="MCE2595249.1"/>
    <property type="molecule type" value="Genomic_DNA"/>
</dbReference>
<comment type="similarity">
    <text evidence="7">Belongs to the transglycosylase MltG family.</text>
</comment>
<keyword evidence="2 7" id="KW-0812">Transmembrane</keyword>
<keyword evidence="5 7" id="KW-0456">Lyase</keyword>
<evidence type="ECO:0000256" key="4">
    <source>
        <dbReference type="ARBA" id="ARBA00023136"/>
    </source>
</evidence>
<dbReference type="NCBIfam" id="TIGR00247">
    <property type="entry name" value="endolytic transglycosylase MltG"/>
    <property type="match status" value="1"/>
</dbReference>
<dbReference type="Gene3D" id="3.30.160.60">
    <property type="entry name" value="Classic Zinc Finger"/>
    <property type="match status" value="2"/>
</dbReference>
<sequence length="333" mass="38000">MIKKIFLLFLFLLLICAAAISFLWHQLQTYRTTPVVKEDTVFTVPSGSHFRQLESKLVSAGVIQPSPYYVWLGRLYPELTPLKSGTYHLEANWTIEQVLRQFVKGKEYQFKLTLIEGSTFKQWKQQIEQVKGVTLTGVLDDEAALAKKLGLSSTKLEGFLQPQTYLFPYHATDLEVIERAYAAQQKDLDEAWQNRAKDLPLKTPYEALILASIIEKESGHAPERKTIASVFINRLNANMRLQTDPTVIYGMGDRYDGNIRRKDLREATPYNTYVIDGLPPTPIAMPGKDAINAALNPANTPYYYFVSMGNGEHYFSKNLAEHNRAVRKYILKK</sequence>
<dbReference type="PANTHER" id="PTHR30518">
    <property type="entry name" value="ENDOLYTIC MUREIN TRANSGLYCOSYLASE"/>
    <property type="match status" value="1"/>
</dbReference>
<evidence type="ECO:0000256" key="1">
    <source>
        <dbReference type="ARBA" id="ARBA00022475"/>
    </source>
</evidence>
<comment type="catalytic activity">
    <reaction evidence="7">
        <text>a peptidoglycan chain = a peptidoglycan chain with N-acetyl-1,6-anhydromuramyl-[peptide] at the reducing end + a peptidoglycan chain with N-acetylglucosamine at the non-reducing end.</text>
        <dbReference type="EC" id="4.2.2.29"/>
    </reaction>
</comment>
<keyword evidence="4 7" id="KW-0472">Membrane</keyword>
<comment type="caution">
    <text evidence="8">The sequence shown here is derived from an EMBL/GenBank/DDBJ whole genome shotgun (WGS) entry which is preliminary data.</text>
</comment>
<evidence type="ECO:0000313" key="9">
    <source>
        <dbReference type="Proteomes" id="UP001201273"/>
    </source>
</evidence>
<evidence type="ECO:0000256" key="2">
    <source>
        <dbReference type="ARBA" id="ARBA00022692"/>
    </source>
</evidence>
<evidence type="ECO:0000256" key="7">
    <source>
        <dbReference type="HAMAP-Rule" id="MF_02065"/>
    </source>
</evidence>
<gene>
    <name evidence="7 8" type="primary">mltG</name>
    <name evidence="8" type="ORF">K6Y31_10525</name>
</gene>
<organism evidence="8 9">
    <name type="scientific">Motilimonas cestriensis</name>
    <dbReference type="NCBI Taxonomy" id="2742685"/>
    <lineage>
        <taxon>Bacteria</taxon>
        <taxon>Pseudomonadati</taxon>
        <taxon>Pseudomonadota</taxon>
        <taxon>Gammaproteobacteria</taxon>
        <taxon>Alteromonadales</taxon>
        <taxon>Alteromonadales genera incertae sedis</taxon>
        <taxon>Motilimonas</taxon>
    </lineage>
</organism>
<evidence type="ECO:0000256" key="5">
    <source>
        <dbReference type="ARBA" id="ARBA00023239"/>
    </source>
</evidence>
<keyword evidence="7" id="KW-0997">Cell inner membrane</keyword>
<name>A0ABS8WCI3_9GAMM</name>
<evidence type="ECO:0000256" key="3">
    <source>
        <dbReference type="ARBA" id="ARBA00022989"/>
    </source>
</evidence>
<dbReference type="Pfam" id="PF02618">
    <property type="entry name" value="YceG"/>
    <property type="match status" value="1"/>
</dbReference>
<keyword evidence="9" id="KW-1185">Reference proteome</keyword>
<evidence type="ECO:0000313" key="8">
    <source>
        <dbReference type="EMBL" id="MCE2595249.1"/>
    </source>
</evidence>
<dbReference type="RefSeq" id="WP_233052742.1">
    <property type="nucleotide sequence ID" value="NZ_JAIMJA010000009.1"/>
</dbReference>
<evidence type="ECO:0000256" key="6">
    <source>
        <dbReference type="ARBA" id="ARBA00023316"/>
    </source>
</evidence>
<dbReference type="InterPro" id="IPR003770">
    <property type="entry name" value="MLTG-like"/>
</dbReference>
<keyword evidence="1 7" id="KW-1003">Cell membrane</keyword>
<dbReference type="HAMAP" id="MF_02065">
    <property type="entry name" value="MltG"/>
    <property type="match status" value="1"/>
</dbReference>
<reference evidence="8 9" key="1">
    <citation type="journal article" date="2022" name="Environ. Microbiol. Rep.">
        <title>Eco-phylogenetic analyses reveal divergent evolution of vitamin B12 metabolism in the marine bacterial family 'Psychromonadaceae'.</title>
        <authorList>
            <person name="Jin X."/>
            <person name="Yang Y."/>
            <person name="Cao H."/>
            <person name="Gao B."/>
            <person name="Zhao Z."/>
        </authorList>
    </citation>
    <scope>NUCLEOTIDE SEQUENCE [LARGE SCALE GENOMIC DNA]</scope>
    <source>
        <strain evidence="8 9">MKS20</strain>
    </source>
</reference>
<keyword evidence="6 7" id="KW-0961">Cell wall biogenesis/degradation</keyword>
<dbReference type="EC" id="4.2.2.29" evidence="7"/>
<proteinExistence type="inferred from homology"/>
<dbReference type="Proteomes" id="UP001201273">
    <property type="component" value="Unassembled WGS sequence"/>
</dbReference>
<dbReference type="CDD" id="cd08010">
    <property type="entry name" value="MltG_like"/>
    <property type="match status" value="1"/>
</dbReference>
<comment type="function">
    <text evidence="7">Functions as a peptidoglycan terminase that cleaves nascent peptidoglycan strands endolytically to terminate their elongation.</text>
</comment>
<protein>
    <recommendedName>
        <fullName evidence="7">Endolytic murein transglycosylase</fullName>
        <ecNumber evidence="7">4.2.2.29</ecNumber>
    </recommendedName>
    <alternativeName>
        <fullName evidence="7">Peptidoglycan lytic transglycosylase</fullName>
    </alternativeName>
    <alternativeName>
        <fullName evidence="7">Peptidoglycan polymerization terminase</fullName>
    </alternativeName>
</protein>
<feature type="site" description="Important for catalytic activity" evidence="7">
    <location>
        <position position="217"/>
    </location>
</feature>